<evidence type="ECO:0000256" key="1">
    <source>
        <dbReference type="ARBA" id="ARBA00022705"/>
    </source>
</evidence>
<dbReference type="InterPro" id="IPR012340">
    <property type="entry name" value="NA-bd_OB-fold"/>
</dbReference>
<sequence>MLNIEVTRSYTKEVTKKSTGEHFSIPMIEAYVLLPGERYPVKIEVPVAKGAKPANPGDYVLGPGSFYVDQFGRLNVRQNLELLPATKAKAA</sequence>
<dbReference type="RefSeq" id="WP_168148308.1">
    <property type="nucleotide sequence ID" value="NZ_JAAVXB010000006.1"/>
</dbReference>
<proteinExistence type="predicted"/>
<gene>
    <name evidence="4" type="ORF">G7Y82_11640</name>
</gene>
<dbReference type="Gene3D" id="2.40.50.140">
    <property type="entry name" value="Nucleic acid-binding proteins"/>
    <property type="match status" value="1"/>
</dbReference>
<protein>
    <recommendedName>
        <fullName evidence="3">Single-stranded DNA-binding protein</fullName>
    </recommendedName>
</protein>
<evidence type="ECO:0000256" key="3">
    <source>
        <dbReference type="ARBA" id="ARBA00030596"/>
    </source>
</evidence>
<name>A0A970B6M5_9GAMM</name>
<keyword evidence="1" id="KW-0235">DNA replication</keyword>
<dbReference type="InterPro" id="IPR003512">
    <property type="entry name" value="Phage_M13_G5P_DNA-bd"/>
</dbReference>
<organism evidence="4 5">
    <name type="scientific">Solimonas marina</name>
    <dbReference type="NCBI Taxonomy" id="2714601"/>
    <lineage>
        <taxon>Bacteria</taxon>
        <taxon>Pseudomonadati</taxon>
        <taxon>Pseudomonadota</taxon>
        <taxon>Gammaproteobacteria</taxon>
        <taxon>Nevskiales</taxon>
        <taxon>Nevskiaceae</taxon>
        <taxon>Solimonas</taxon>
    </lineage>
</organism>
<reference evidence="4" key="1">
    <citation type="submission" date="2020-03" db="EMBL/GenBank/DDBJ databases">
        <title>Solimonas marina sp. nov., isolated from deep seawater of the Pacific Ocean.</title>
        <authorList>
            <person name="Liu X."/>
            <person name="Lai Q."/>
            <person name="Sun F."/>
            <person name="Gai Y."/>
            <person name="Li G."/>
            <person name="Shao Z."/>
        </authorList>
    </citation>
    <scope>NUCLEOTIDE SEQUENCE</scope>
    <source>
        <strain evidence="4">C16B3</strain>
    </source>
</reference>
<dbReference type="SUPFAM" id="SSF50249">
    <property type="entry name" value="Nucleic acid-binding proteins"/>
    <property type="match status" value="1"/>
</dbReference>
<comment type="caution">
    <text evidence="4">The sequence shown here is derived from an EMBL/GenBank/DDBJ whole genome shotgun (WGS) entry which is preliminary data.</text>
</comment>
<dbReference type="Pfam" id="PF02303">
    <property type="entry name" value="Phage_DNA_bind"/>
    <property type="match status" value="1"/>
</dbReference>
<dbReference type="Proteomes" id="UP000653472">
    <property type="component" value="Unassembled WGS sequence"/>
</dbReference>
<dbReference type="AlphaFoldDB" id="A0A970B6M5"/>
<dbReference type="GO" id="GO:0003697">
    <property type="term" value="F:single-stranded DNA binding"/>
    <property type="evidence" value="ECO:0007669"/>
    <property type="project" value="InterPro"/>
</dbReference>
<evidence type="ECO:0000256" key="2">
    <source>
        <dbReference type="ARBA" id="ARBA00023125"/>
    </source>
</evidence>
<dbReference type="EMBL" id="JAAVXB010000006">
    <property type="protein sequence ID" value="NKF22973.1"/>
    <property type="molecule type" value="Genomic_DNA"/>
</dbReference>
<evidence type="ECO:0000313" key="5">
    <source>
        <dbReference type="Proteomes" id="UP000653472"/>
    </source>
</evidence>
<keyword evidence="2" id="KW-0238">DNA-binding</keyword>
<accession>A0A970B6M5</accession>
<dbReference type="GO" id="GO:0006260">
    <property type="term" value="P:DNA replication"/>
    <property type="evidence" value="ECO:0007669"/>
    <property type="project" value="UniProtKB-KW"/>
</dbReference>
<keyword evidence="5" id="KW-1185">Reference proteome</keyword>
<evidence type="ECO:0000313" key="4">
    <source>
        <dbReference type="EMBL" id="NKF22973.1"/>
    </source>
</evidence>